<feature type="transmembrane region" description="Helical" evidence="1">
    <location>
        <begin position="51"/>
        <end position="72"/>
    </location>
</feature>
<organism evidence="2 3">
    <name type="scientific">Leptomonas seymouri</name>
    <dbReference type="NCBI Taxonomy" id="5684"/>
    <lineage>
        <taxon>Eukaryota</taxon>
        <taxon>Discoba</taxon>
        <taxon>Euglenozoa</taxon>
        <taxon>Kinetoplastea</taxon>
        <taxon>Metakinetoplastina</taxon>
        <taxon>Trypanosomatida</taxon>
        <taxon>Trypanosomatidae</taxon>
        <taxon>Leishmaniinae</taxon>
        <taxon>Leptomonas</taxon>
    </lineage>
</organism>
<keyword evidence="1" id="KW-1133">Transmembrane helix</keyword>
<dbReference type="AlphaFoldDB" id="A0A0N0P601"/>
<protein>
    <submittedName>
        <fullName evidence="2">Uncharacterized protein</fullName>
    </submittedName>
</protein>
<name>A0A0N0P601_LEPSE</name>
<comment type="caution">
    <text evidence="2">The sequence shown here is derived from an EMBL/GenBank/DDBJ whole genome shotgun (WGS) entry which is preliminary data.</text>
</comment>
<dbReference type="Proteomes" id="UP000038009">
    <property type="component" value="Unassembled WGS sequence"/>
</dbReference>
<keyword evidence="1" id="KW-0812">Transmembrane</keyword>
<evidence type="ECO:0000313" key="2">
    <source>
        <dbReference type="EMBL" id="KPI87056.1"/>
    </source>
</evidence>
<gene>
    <name evidence="2" type="ORF">ABL78_3868</name>
</gene>
<keyword evidence="3" id="KW-1185">Reference proteome</keyword>
<keyword evidence="1" id="KW-0472">Membrane</keyword>
<proteinExistence type="predicted"/>
<accession>A0A0N0P601</accession>
<sequence length="76" mass="8322">MSVKRRLAHIKLAALITEALLYGIALESTWLPSLVVRVHVGQLPYGVLPPLQHTASTSCFFSIGVHVPSSIFGRLR</sequence>
<dbReference type="EMBL" id="LJSK01000104">
    <property type="protein sequence ID" value="KPI87056.1"/>
    <property type="molecule type" value="Genomic_DNA"/>
</dbReference>
<dbReference type="OrthoDB" id="1932925at2759"/>
<reference evidence="2 3" key="1">
    <citation type="journal article" date="2015" name="PLoS Pathog.">
        <title>Leptomonas seymouri: Adaptations to the Dixenous Life Cycle Analyzed by Genome Sequencing, Transcriptome Profiling and Co-infection with Leishmania donovani.</title>
        <authorList>
            <person name="Kraeva N."/>
            <person name="Butenko A."/>
            <person name="Hlavacova J."/>
            <person name="Kostygov A."/>
            <person name="Myskova J."/>
            <person name="Grybchuk D."/>
            <person name="Lestinova T."/>
            <person name="Votypka J."/>
            <person name="Volf P."/>
            <person name="Opperdoes F."/>
            <person name="Flegontov P."/>
            <person name="Lukes J."/>
            <person name="Yurchenko V."/>
        </authorList>
    </citation>
    <scope>NUCLEOTIDE SEQUENCE [LARGE SCALE GENOMIC DNA]</scope>
    <source>
        <strain evidence="2 3">ATCC 30220</strain>
    </source>
</reference>
<feature type="transmembrane region" description="Helical" evidence="1">
    <location>
        <begin position="12"/>
        <end position="31"/>
    </location>
</feature>
<evidence type="ECO:0000313" key="3">
    <source>
        <dbReference type="Proteomes" id="UP000038009"/>
    </source>
</evidence>
<dbReference type="VEuPathDB" id="TriTrypDB:Lsey_0104_0160"/>
<evidence type="ECO:0000256" key="1">
    <source>
        <dbReference type="SAM" id="Phobius"/>
    </source>
</evidence>